<evidence type="ECO:0000259" key="6">
    <source>
        <dbReference type="Pfam" id="PF01266"/>
    </source>
</evidence>
<organism evidence="7 8">
    <name type="scientific">Pusillimonas minor</name>
    <dbReference type="NCBI Taxonomy" id="2697024"/>
    <lineage>
        <taxon>Bacteria</taxon>
        <taxon>Pseudomonadati</taxon>
        <taxon>Pseudomonadota</taxon>
        <taxon>Betaproteobacteria</taxon>
        <taxon>Burkholderiales</taxon>
        <taxon>Alcaligenaceae</taxon>
        <taxon>Pusillimonas</taxon>
    </lineage>
</organism>
<dbReference type="Gene3D" id="3.30.9.10">
    <property type="entry name" value="D-Amino Acid Oxidase, subunit A, domain 2"/>
    <property type="match status" value="1"/>
</dbReference>
<evidence type="ECO:0000256" key="2">
    <source>
        <dbReference type="ARBA" id="ARBA00022630"/>
    </source>
</evidence>
<evidence type="ECO:0000256" key="1">
    <source>
        <dbReference type="ARBA" id="ARBA00001974"/>
    </source>
</evidence>
<dbReference type="RefSeq" id="WP_185779462.1">
    <property type="nucleotide sequence ID" value="NZ_JACJUU010000004.1"/>
</dbReference>
<dbReference type="EMBL" id="JACJUU010000004">
    <property type="protein sequence ID" value="MBC2769743.1"/>
    <property type="molecule type" value="Genomic_DNA"/>
</dbReference>
<sequence length="372" mass="39956">MADIDCVVLGAGVVGLAIARSLAQQGRDVLIVEAEDQFGTGISARNSEVLHAGIYYPANSLKARLCIEGKALLYAHCREYGIAHRQTGKLIVATSANPLDKLKALARQAEQNGVQDLQWLSGEQAKALEPELQCTAALWSPSTGIIDSHGLMLSLLGDAQHKGAQVVFRTPLTHGDLLNSGLFRLSFGGESPTTLTARNVINATGLHAPDIATRLPWQTQHPMPKAWYCKGTYFGLQGRSPFSRLIYPMPDIAGLGIHLTLDLAGQARFGPDTEWVDTIDYRLDPGRGAAFYAAVRQYWPNLPDDALVPAYTGIRPKIVPPGAPAADFVIAGPETHGVKGLLHLLGIESPGLTASLAIAHRVCRQPETRTLT</sequence>
<comment type="cofactor">
    <cofactor evidence="1">
        <name>FAD</name>
        <dbReference type="ChEBI" id="CHEBI:57692"/>
    </cofactor>
</comment>
<evidence type="ECO:0000256" key="5">
    <source>
        <dbReference type="ARBA" id="ARBA00037941"/>
    </source>
</evidence>
<dbReference type="GO" id="GO:0047545">
    <property type="term" value="F:(S)-2-hydroxyglutarate dehydrogenase activity"/>
    <property type="evidence" value="ECO:0007669"/>
    <property type="project" value="TreeGrafter"/>
</dbReference>
<name>A0A842HN79_9BURK</name>
<gene>
    <name evidence="7" type="ORF">GTU67_07430</name>
</gene>
<dbReference type="SUPFAM" id="SSF51905">
    <property type="entry name" value="FAD/NAD(P)-binding domain"/>
    <property type="match status" value="1"/>
</dbReference>
<comment type="similarity">
    <text evidence="5">Belongs to the L2HGDH family.</text>
</comment>
<protein>
    <submittedName>
        <fullName evidence="7">NAD(P)/FAD-dependent oxidoreductase</fullName>
    </submittedName>
</protein>
<evidence type="ECO:0000256" key="3">
    <source>
        <dbReference type="ARBA" id="ARBA00022827"/>
    </source>
</evidence>
<keyword evidence="8" id="KW-1185">Reference proteome</keyword>
<keyword evidence="3" id="KW-0274">FAD</keyword>
<proteinExistence type="inferred from homology"/>
<accession>A0A842HN79</accession>
<dbReference type="InterPro" id="IPR006076">
    <property type="entry name" value="FAD-dep_OxRdtase"/>
</dbReference>
<keyword evidence="2" id="KW-0285">Flavoprotein</keyword>
<dbReference type="AlphaFoldDB" id="A0A842HN79"/>
<evidence type="ECO:0000313" key="7">
    <source>
        <dbReference type="EMBL" id="MBC2769743.1"/>
    </source>
</evidence>
<evidence type="ECO:0000256" key="4">
    <source>
        <dbReference type="ARBA" id="ARBA00023002"/>
    </source>
</evidence>
<dbReference type="PANTHER" id="PTHR43104">
    <property type="entry name" value="L-2-HYDROXYGLUTARATE DEHYDROGENASE, MITOCHONDRIAL"/>
    <property type="match status" value="1"/>
</dbReference>
<comment type="caution">
    <text evidence="7">The sequence shown here is derived from an EMBL/GenBank/DDBJ whole genome shotgun (WGS) entry which is preliminary data.</text>
</comment>
<dbReference type="InterPro" id="IPR036188">
    <property type="entry name" value="FAD/NAD-bd_sf"/>
</dbReference>
<dbReference type="Pfam" id="PF01266">
    <property type="entry name" value="DAO"/>
    <property type="match status" value="1"/>
</dbReference>
<feature type="domain" description="FAD dependent oxidoreductase" evidence="6">
    <location>
        <begin position="5"/>
        <end position="363"/>
    </location>
</feature>
<reference evidence="7 8" key="1">
    <citation type="submission" date="2020-08" db="EMBL/GenBank/DDBJ databases">
        <title>Paraeoetvoesia sp. YC-7-48 draft genome sequence.</title>
        <authorList>
            <person name="Yao L."/>
        </authorList>
    </citation>
    <scope>NUCLEOTIDE SEQUENCE [LARGE SCALE GENOMIC DNA]</scope>
    <source>
        <strain evidence="8">YC-7-48</strain>
    </source>
</reference>
<keyword evidence="4" id="KW-0560">Oxidoreductase</keyword>
<dbReference type="Proteomes" id="UP000545386">
    <property type="component" value="Unassembled WGS sequence"/>
</dbReference>
<dbReference type="Gene3D" id="3.50.50.60">
    <property type="entry name" value="FAD/NAD(P)-binding domain"/>
    <property type="match status" value="1"/>
</dbReference>
<evidence type="ECO:0000313" key="8">
    <source>
        <dbReference type="Proteomes" id="UP000545386"/>
    </source>
</evidence>
<dbReference type="PANTHER" id="PTHR43104:SF4">
    <property type="entry name" value="L-2-HYDROXYGLUTARATE DEHYDROGENASE, MITOCHONDRIAL"/>
    <property type="match status" value="1"/>
</dbReference>